<dbReference type="InterPro" id="IPR022924">
    <property type="entry name" value="Cardiolipin_synthase"/>
</dbReference>
<feature type="domain" description="PLD phosphodiesterase" evidence="9">
    <location>
        <begin position="420"/>
        <end position="447"/>
    </location>
</feature>
<evidence type="ECO:0000256" key="2">
    <source>
        <dbReference type="ARBA" id="ARBA00022475"/>
    </source>
</evidence>
<dbReference type="CDD" id="cd09110">
    <property type="entry name" value="PLDc_CLS_1"/>
    <property type="match status" value="1"/>
</dbReference>
<dbReference type="SUPFAM" id="SSF56024">
    <property type="entry name" value="Phospholipase D/nuclease"/>
    <property type="match status" value="2"/>
</dbReference>
<dbReference type="PROSITE" id="PS50035">
    <property type="entry name" value="PLD"/>
    <property type="match status" value="2"/>
</dbReference>
<accession>A0A0A7LA68</accession>
<reference evidence="10 11" key="1">
    <citation type="journal article" date="2014" name="Appl. Environ. Microbiol.">
        <title>Comparative Genome Analysis of 'Candidatus Methanoplasma termitum' Indicates a New Mode of Energy Metabolism in the Seventh Order of Methanogens.</title>
        <authorList>
            <person name="Lang K."/>
            <person name="Schuldes J."/>
            <person name="Klingl A."/>
            <person name="Poehlein A."/>
            <person name="Daniel R."/>
            <person name="Brune A."/>
        </authorList>
    </citation>
    <scope>NUCLEOTIDE SEQUENCE [LARGE SCALE GENOMIC DNA]</scope>
    <source>
        <strain evidence="11">Mpt1</strain>
    </source>
</reference>
<keyword evidence="6 8" id="KW-1133">Transmembrane helix</keyword>
<dbReference type="HOGENOM" id="CLU_038053_1_1_2"/>
<dbReference type="InterPro" id="IPR001736">
    <property type="entry name" value="PLipase_D/transphosphatidylase"/>
</dbReference>
<comment type="subcellular location">
    <subcellularLocation>
        <location evidence="1">Cell membrane</location>
    </subcellularLocation>
</comment>
<proteinExistence type="predicted"/>
<feature type="domain" description="PLD phosphodiesterase" evidence="9">
    <location>
        <begin position="239"/>
        <end position="266"/>
    </location>
</feature>
<dbReference type="PANTHER" id="PTHR21248">
    <property type="entry name" value="CARDIOLIPIN SYNTHASE"/>
    <property type="match status" value="1"/>
</dbReference>
<dbReference type="GO" id="GO:0032049">
    <property type="term" value="P:cardiolipin biosynthetic process"/>
    <property type="evidence" value="ECO:0007669"/>
    <property type="project" value="InterPro"/>
</dbReference>
<dbReference type="Gene3D" id="3.30.870.10">
    <property type="entry name" value="Endonuclease Chain A"/>
    <property type="match status" value="2"/>
</dbReference>
<evidence type="ECO:0000256" key="1">
    <source>
        <dbReference type="ARBA" id="ARBA00004236"/>
    </source>
</evidence>
<keyword evidence="5" id="KW-0677">Repeat</keyword>
<dbReference type="KEGG" id="mear:Mpt1_c01320"/>
<evidence type="ECO:0000259" key="9">
    <source>
        <dbReference type="PROSITE" id="PS50035"/>
    </source>
</evidence>
<dbReference type="EMBL" id="CP010070">
    <property type="protein sequence ID" value="AIZ56035.1"/>
    <property type="molecule type" value="Genomic_DNA"/>
</dbReference>
<keyword evidence="7 8" id="KW-0472">Membrane</keyword>
<keyword evidence="3" id="KW-0808">Transferase</keyword>
<dbReference type="Proteomes" id="UP000030787">
    <property type="component" value="Chromosome"/>
</dbReference>
<organism evidence="10 11">
    <name type="scientific">Candidatus Methanoplasma termitum</name>
    <dbReference type="NCBI Taxonomy" id="1577791"/>
    <lineage>
        <taxon>Archaea</taxon>
        <taxon>Methanobacteriati</taxon>
        <taxon>Thermoplasmatota</taxon>
        <taxon>Thermoplasmata</taxon>
        <taxon>Methanomassiliicoccales</taxon>
        <taxon>Methanomassiliicoccaceae</taxon>
        <taxon>Candidatus Methanoplasma</taxon>
    </lineage>
</organism>
<dbReference type="CDD" id="cd09112">
    <property type="entry name" value="PLDc_CLS_2"/>
    <property type="match status" value="1"/>
</dbReference>
<dbReference type="NCBIfam" id="TIGR04265">
    <property type="entry name" value="bac_cardiolipin"/>
    <property type="match status" value="1"/>
</dbReference>
<dbReference type="InterPro" id="IPR025202">
    <property type="entry name" value="PLD-like_dom"/>
</dbReference>
<dbReference type="RefSeq" id="WP_052399213.1">
    <property type="nucleotide sequence ID" value="NZ_CP010070.1"/>
</dbReference>
<evidence type="ECO:0000256" key="4">
    <source>
        <dbReference type="ARBA" id="ARBA00022692"/>
    </source>
</evidence>
<protein>
    <submittedName>
        <fullName evidence="10">Cls1 protein</fullName>
    </submittedName>
</protein>
<evidence type="ECO:0000313" key="11">
    <source>
        <dbReference type="Proteomes" id="UP000030787"/>
    </source>
</evidence>
<name>A0A0A7LA68_9ARCH</name>
<dbReference type="AlphaFoldDB" id="A0A0A7LA68"/>
<dbReference type="GO" id="GO:0008808">
    <property type="term" value="F:cardiolipin synthase activity"/>
    <property type="evidence" value="ECO:0007669"/>
    <property type="project" value="InterPro"/>
</dbReference>
<keyword evidence="4 8" id="KW-0812">Transmembrane</keyword>
<evidence type="ECO:0000256" key="7">
    <source>
        <dbReference type="ARBA" id="ARBA00023136"/>
    </source>
</evidence>
<sequence length="507" mass="57796">MQAFLDAYGIFSVAVQWASAILAVMMILIMVFLERAEQRTIAMWLTVMIFLPLAVWLGILLTLPVGLFFTVAFFIYLCFGQTYYQRKLFGIKNIGDQQLMGIKAEAMEELNKQNMTPENEDGIRFARSMLDVGGSAFSNNNDIRVYTMGEPFFDDFLNDLSKAEKFINVEYYIVRDDEVTNKFMDILIEKAKSGVEVRFMVDAIGFKLGPKNRMKEFKEAGGQFRLFHKAVTVLLSPKKQNRNHRKLAVIDGNIGYVTGFNIGDEYMGKGEMGNWRDTGVRIRGNGVVPINARFFMDWGYATKDRLDANSDKMDMYFPVNKEEYGNDIMQLISGGPDTKSNPIEFQYLKLINAAKKTLYIHTPYLVPNSEIQKALILSAASGVDVRIIMPDKPDHLFIFWASILHAGELMKHGVRIFQYTKGFVHSKTFVADGVFCSVGSANLDQRSMRLNFESNAMIYSKKIGQIMHNAFLEDIEHCAEYTPEKYGKLTRWERAKISFARLFSSLA</sequence>
<evidence type="ECO:0000256" key="6">
    <source>
        <dbReference type="ARBA" id="ARBA00022989"/>
    </source>
</evidence>
<keyword evidence="2" id="KW-1003">Cell membrane</keyword>
<keyword evidence="11" id="KW-1185">Reference proteome</keyword>
<evidence type="ECO:0000313" key="10">
    <source>
        <dbReference type="EMBL" id="AIZ56035.1"/>
    </source>
</evidence>
<dbReference type="Pfam" id="PF13091">
    <property type="entry name" value="PLDc_2"/>
    <property type="match status" value="2"/>
</dbReference>
<dbReference type="SMART" id="SM00155">
    <property type="entry name" value="PLDc"/>
    <property type="match status" value="2"/>
</dbReference>
<evidence type="ECO:0000256" key="5">
    <source>
        <dbReference type="ARBA" id="ARBA00022737"/>
    </source>
</evidence>
<evidence type="ECO:0000256" key="8">
    <source>
        <dbReference type="SAM" id="Phobius"/>
    </source>
</evidence>
<evidence type="ECO:0000256" key="3">
    <source>
        <dbReference type="ARBA" id="ARBA00022679"/>
    </source>
</evidence>
<dbReference type="GO" id="GO:0005886">
    <property type="term" value="C:plasma membrane"/>
    <property type="evidence" value="ECO:0007669"/>
    <property type="project" value="UniProtKB-SubCell"/>
</dbReference>
<feature type="transmembrane region" description="Helical" evidence="8">
    <location>
        <begin position="14"/>
        <end position="33"/>
    </location>
</feature>
<dbReference type="GeneID" id="24817806"/>
<dbReference type="STRING" id="1577791.Mpt1_c01320"/>
<dbReference type="PANTHER" id="PTHR21248:SF22">
    <property type="entry name" value="PHOSPHOLIPASE D"/>
    <property type="match status" value="1"/>
</dbReference>
<gene>
    <name evidence="10" type="primary">cls1</name>
    <name evidence="10" type="ORF">Mpt1_c01320</name>
</gene>